<sequence>MVNLSEIRQANAALKTATAPNGLTAVVVGGTAGIGRAFLTSLATATTNPKIYIVGRKPDVLSSIVADLKTLNATGTYIPVETGDLTLVAVAHQTAQKILTGEAGGKIDILFLSPGYITFSSREESSEGLDKALAVRFYSRMRFILDLLPLLEAKNASRPFPARVVTVLAGGSEATIFPDDLGLKEPAHQGVVTTAGIATTYTTMFLEQLAARHTQVSFVHTYPGFVRGTNLFKSEHLGGLTRFLLNWMFMPALGRLMSISASESGERHLFIATDASFTPAGVMRADAAAVGSNGKIGSGAYIVGENAESKAAASERVMKPYREKAVDVLVYEHTLAEYRRILETT</sequence>
<dbReference type="InterPro" id="IPR002347">
    <property type="entry name" value="SDR_fam"/>
</dbReference>
<evidence type="ECO:0000256" key="1">
    <source>
        <dbReference type="ARBA" id="ARBA00023002"/>
    </source>
</evidence>
<proteinExistence type="predicted"/>
<protein>
    <recommendedName>
        <fullName evidence="4">NAD(P)-binding protein</fullName>
    </recommendedName>
</protein>
<name>A0AAE0U4Y6_9PEZI</name>
<dbReference type="SUPFAM" id="SSF51735">
    <property type="entry name" value="NAD(P)-binding Rossmann-fold domains"/>
    <property type="match status" value="1"/>
</dbReference>
<dbReference type="PANTHER" id="PTHR47534">
    <property type="entry name" value="YALI0E05731P"/>
    <property type="match status" value="1"/>
</dbReference>
<gene>
    <name evidence="2" type="ORF">B0H63DRAFT_390099</name>
</gene>
<reference evidence="2" key="2">
    <citation type="submission" date="2023-06" db="EMBL/GenBank/DDBJ databases">
        <authorList>
            <consortium name="Lawrence Berkeley National Laboratory"/>
            <person name="Haridas S."/>
            <person name="Hensen N."/>
            <person name="Bonometti L."/>
            <person name="Westerberg I."/>
            <person name="Brannstrom I.O."/>
            <person name="Guillou S."/>
            <person name="Cros-Aarteil S."/>
            <person name="Calhoun S."/>
            <person name="Kuo A."/>
            <person name="Mondo S."/>
            <person name="Pangilinan J."/>
            <person name="Riley R."/>
            <person name="LaButti K."/>
            <person name="Andreopoulos B."/>
            <person name="Lipzen A."/>
            <person name="Chen C."/>
            <person name="Yanf M."/>
            <person name="Daum C."/>
            <person name="Ng V."/>
            <person name="Clum A."/>
            <person name="Steindorff A."/>
            <person name="Ohm R."/>
            <person name="Martin F."/>
            <person name="Silar P."/>
            <person name="Natvig D."/>
            <person name="Lalanne C."/>
            <person name="Gautier V."/>
            <person name="Ament-velasquez S.L."/>
            <person name="Kruys A."/>
            <person name="Hutchinson M.I."/>
            <person name="Powell A.J."/>
            <person name="Barry K."/>
            <person name="Miller A.N."/>
            <person name="Grigoriev I.V."/>
            <person name="Debuchy R."/>
            <person name="Gladieux P."/>
            <person name="Thoren M.H."/>
            <person name="Johannesson H."/>
        </authorList>
    </citation>
    <scope>NUCLEOTIDE SEQUENCE</scope>
    <source>
        <strain evidence="2">CBS 232.78</strain>
    </source>
</reference>
<dbReference type="PANTHER" id="PTHR47534:SF3">
    <property type="entry name" value="ALCOHOL DEHYDROGENASE-LIKE C-TERMINAL DOMAIN-CONTAINING PROTEIN"/>
    <property type="match status" value="1"/>
</dbReference>
<keyword evidence="1" id="KW-0560">Oxidoreductase</keyword>
<comment type="caution">
    <text evidence="2">The sequence shown here is derived from an EMBL/GenBank/DDBJ whole genome shotgun (WGS) entry which is preliminary data.</text>
</comment>
<dbReference type="EMBL" id="JAULSW010000002">
    <property type="protein sequence ID" value="KAK3391238.1"/>
    <property type="molecule type" value="Genomic_DNA"/>
</dbReference>
<evidence type="ECO:0000313" key="2">
    <source>
        <dbReference type="EMBL" id="KAK3391238.1"/>
    </source>
</evidence>
<dbReference type="InterPro" id="IPR052228">
    <property type="entry name" value="Sec_Metab_Biosynth_Oxidored"/>
</dbReference>
<evidence type="ECO:0008006" key="4">
    <source>
        <dbReference type="Google" id="ProtNLM"/>
    </source>
</evidence>
<dbReference type="InterPro" id="IPR036291">
    <property type="entry name" value="NAD(P)-bd_dom_sf"/>
</dbReference>
<dbReference type="AlphaFoldDB" id="A0AAE0U4Y6"/>
<dbReference type="GO" id="GO:0016491">
    <property type="term" value="F:oxidoreductase activity"/>
    <property type="evidence" value="ECO:0007669"/>
    <property type="project" value="UniProtKB-KW"/>
</dbReference>
<evidence type="ECO:0000313" key="3">
    <source>
        <dbReference type="Proteomes" id="UP001285441"/>
    </source>
</evidence>
<reference evidence="2" key="1">
    <citation type="journal article" date="2023" name="Mol. Phylogenet. Evol.">
        <title>Genome-scale phylogeny and comparative genomics of the fungal order Sordariales.</title>
        <authorList>
            <person name="Hensen N."/>
            <person name="Bonometti L."/>
            <person name="Westerberg I."/>
            <person name="Brannstrom I.O."/>
            <person name="Guillou S."/>
            <person name="Cros-Aarteil S."/>
            <person name="Calhoun S."/>
            <person name="Haridas S."/>
            <person name="Kuo A."/>
            <person name="Mondo S."/>
            <person name="Pangilinan J."/>
            <person name="Riley R."/>
            <person name="LaButti K."/>
            <person name="Andreopoulos B."/>
            <person name="Lipzen A."/>
            <person name="Chen C."/>
            <person name="Yan M."/>
            <person name="Daum C."/>
            <person name="Ng V."/>
            <person name="Clum A."/>
            <person name="Steindorff A."/>
            <person name="Ohm R.A."/>
            <person name="Martin F."/>
            <person name="Silar P."/>
            <person name="Natvig D.O."/>
            <person name="Lalanne C."/>
            <person name="Gautier V."/>
            <person name="Ament-Velasquez S.L."/>
            <person name="Kruys A."/>
            <person name="Hutchinson M.I."/>
            <person name="Powell A.J."/>
            <person name="Barry K."/>
            <person name="Miller A.N."/>
            <person name="Grigoriev I.V."/>
            <person name="Debuchy R."/>
            <person name="Gladieux P."/>
            <person name="Hiltunen Thoren M."/>
            <person name="Johannesson H."/>
        </authorList>
    </citation>
    <scope>NUCLEOTIDE SEQUENCE</scope>
    <source>
        <strain evidence="2">CBS 232.78</strain>
    </source>
</reference>
<dbReference type="Pfam" id="PF00106">
    <property type="entry name" value="adh_short"/>
    <property type="match status" value="1"/>
</dbReference>
<accession>A0AAE0U4Y6</accession>
<dbReference type="Proteomes" id="UP001285441">
    <property type="component" value="Unassembled WGS sequence"/>
</dbReference>
<keyword evidence="3" id="KW-1185">Reference proteome</keyword>
<dbReference type="Gene3D" id="3.40.50.720">
    <property type="entry name" value="NAD(P)-binding Rossmann-like Domain"/>
    <property type="match status" value="1"/>
</dbReference>
<organism evidence="2 3">
    <name type="scientific">Podospora didyma</name>
    <dbReference type="NCBI Taxonomy" id="330526"/>
    <lineage>
        <taxon>Eukaryota</taxon>
        <taxon>Fungi</taxon>
        <taxon>Dikarya</taxon>
        <taxon>Ascomycota</taxon>
        <taxon>Pezizomycotina</taxon>
        <taxon>Sordariomycetes</taxon>
        <taxon>Sordariomycetidae</taxon>
        <taxon>Sordariales</taxon>
        <taxon>Podosporaceae</taxon>
        <taxon>Podospora</taxon>
    </lineage>
</organism>